<dbReference type="GO" id="GO:0005509">
    <property type="term" value="F:calcium ion binding"/>
    <property type="evidence" value="ECO:0007669"/>
    <property type="project" value="InterPro"/>
</dbReference>
<dbReference type="PROSITE" id="PS01186">
    <property type="entry name" value="EGF_2"/>
    <property type="match status" value="1"/>
</dbReference>
<keyword evidence="5" id="KW-0677">Repeat</keyword>
<dbReference type="PROSITE" id="PS51120">
    <property type="entry name" value="LDLRB"/>
    <property type="match status" value="1"/>
</dbReference>
<dbReference type="InterPro" id="IPR018097">
    <property type="entry name" value="EGF_Ca-bd_CS"/>
</dbReference>
<dbReference type="SUPFAM" id="SSF57424">
    <property type="entry name" value="LDL receptor-like module"/>
    <property type="match status" value="4"/>
</dbReference>
<dbReference type="SMART" id="SM00192">
    <property type="entry name" value="LDLa"/>
    <property type="match status" value="4"/>
</dbReference>
<dbReference type="InterPro" id="IPR001881">
    <property type="entry name" value="EGF-like_Ca-bd_dom"/>
</dbReference>
<gene>
    <name evidence="14" type="ORF">PoB_004233600</name>
</gene>
<proteinExistence type="predicted"/>
<keyword evidence="10" id="KW-0325">Glycoprotein</keyword>
<evidence type="ECO:0000256" key="12">
    <source>
        <dbReference type="PROSITE-ProRule" id="PRU00461"/>
    </source>
</evidence>
<evidence type="ECO:0000256" key="1">
    <source>
        <dbReference type="ARBA" id="ARBA00004167"/>
    </source>
</evidence>
<feature type="repeat" description="LDL-receptor class B" evidence="12">
    <location>
        <begin position="504"/>
        <end position="546"/>
    </location>
</feature>
<keyword evidence="8 11" id="KW-1015">Disulfide bond</keyword>
<dbReference type="GO" id="GO:0016324">
    <property type="term" value="C:apical plasma membrane"/>
    <property type="evidence" value="ECO:0007669"/>
    <property type="project" value="TreeGrafter"/>
</dbReference>
<evidence type="ECO:0000313" key="14">
    <source>
        <dbReference type="EMBL" id="GFO15831.1"/>
    </source>
</evidence>
<dbReference type="EMBL" id="BLXT01004630">
    <property type="protein sequence ID" value="GFO15831.1"/>
    <property type="molecule type" value="Genomic_DNA"/>
</dbReference>
<dbReference type="SMART" id="SM00135">
    <property type="entry name" value="LY"/>
    <property type="match status" value="5"/>
</dbReference>
<dbReference type="PROSITE" id="PS01209">
    <property type="entry name" value="LDLRA_1"/>
    <property type="match status" value="2"/>
</dbReference>
<dbReference type="SUPFAM" id="SSF63825">
    <property type="entry name" value="YWTD domain"/>
    <property type="match status" value="1"/>
</dbReference>
<dbReference type="InterPro" id="IPR023415">
    <property type="entry name" value="LDLR_class-A_CS"/>
</dbReference>
<dbReference type="Proteomes" id="UP000735302">
    <property type="component" value="Unassembled WGS sequence"/>
</dbReference>
<organism evidence="14 15">
    <name type="scientific">Plakobranchus ocellatus</name>
    <dbReference type="NCBI Taxonomy" id="259542"/>
    <lineage>
        <taxon>Eukaryota</taxon>
        <taxon>Metazoa</taxon>
        <taxon>Spiralia</taxon>
        <taxon>Lophotrochozoa</taxon>
        <taxon>Mollusca</taxon>
        <taxon>Gastropoda</taxon>
        <taxon>Heterobranchia</taxon>
        <taxon>Euthyneura</taxon>
        <taxon>Panpulmonata</taxon>
        <taxon>Sacoglossa</taxon>
        <taxon>Placobranchoidea</taxon>
        <taxon>Plakobranchidae</taxon>
        <taxon>Plakobranchus</taxon>
    </lineage>
</organism>
<keyword evidence="3" id="KW-0254">Endocytosis</keyword>
<evidence type="ECO:0000256" key="9">
    <source>
        <dbReference type="ARBA" id="ARBA00023170"/>
    </source>
</evidence>
<dbReference type="SMART" id="SM00181">
    <property type="entry name" value="EGF"/>
    <property type="match status" value="2"/>
</dbReference>
<dbReference type="Pfam" id="PF07645">
    <property type="entry name" value="EGF_CA"/>
    <property type="match status" value="1"/>
</dbReference>
<dbReference type="GO" id="GO:0006898">
    <property type="term" value="P:receptor-mediated endocytosis"/>
    <property type="evidence" value="ECO:0007669"/>
    <property type="project" value="TreeGrafter"/>
</dbReference>
<sequence length="612" mass="66838">MPSFESPAAEQVGEFPPLCHLHEVTCGDGSCVPMDQACDDLVQCPHAEDEHGCGAAEQAGEFPPLCHLHEFPCGDGSCIPMHQVCDGLVQCPHAEDEHGCGVELTCAVSDFRCDDLSGCVQSDHRCDGQPDCKDGSDEAKCGNIQCEKHEFLCSDRSACVSGNDVCDGHMDCLDGSDEVDNCHVHCLALGCSINSRCAFSSAGDLECVCRKDYQQRPGLSQLQCDDVNECALPDHQRVCGHQCYNTPGSYLCFCDSGYKLSADRKSCVVVGPEAELVYATSHQIVSFAMKSKESSILLDDLKGVQGLAVDSGGRRIFWTEVKSPHQTAVYVADLDQPKATRQRVAAFGLKTPQGLTFDPNESNLFIADSDLPAILACNVQSRLSFPTSRSSSNSWSHFLSNSMSDILNYMSSTPSLLQQEFVCVTVFNGSALQRPTYIALDHKNGFLYWIDLGPSPQIMYGRADGLFVETSKRSPKPSPSRKTQSLLSNRLLEPISLSLDLPTQRLFWFDSVLKLLECVGLDGQGRRIIKGTDLGEPFALVVFENQALLADHAESSIVAVQKFTGDNRTTLLPKVGDVTAMAVYHASLDKSRGTAETRNLKADTRNYRLYFF</sequence>
<keyword evidence="9 14" id="KW-0675">Receptor</keyword>
<feature type="disulfide bond" evidence="11">
    <location>
        <begin position="73"/>
        <end position="91"/>
    </location>
</feature>
<evidence type="ECO:0000259" key="13">
    <source>
        <dbReference type="PROSITE" id="PS01186"/>
    </source>
</evidence>
<evidence type="ECO:0000313" key="15">
    <source>
        <dbReference type="Proteomes" id="UP000735302"/>
    </source>
</evidence>
<dbReference type="InterPro" id="IPR049883">
    <property type="entry name" value="NOTCH1_EGF-like"/>
</dbReference>
<dbReference type="SMART" id="SM00179">
    <property type="entry name" value="EGF_CA"/>
    <property type="match status" value="1"/>
</dbReference>
<keyword evidence="7" id="KW-0472">Membrane</keyword>
<dbReference type="SUPFAM" id="SSF57196">
    <property type="entry name" value="EGF/Laminin"/>
    <property type="match status" value="1"/>
</dbReference>
<evidence type="ECO:0000256" key="6">
    <source>
        <dbReference type="ARBA" id="ARBA00022989"/>
    </source>
</evidence>
<dbReference type="Gene3D" id="2.10.25.10">
    <property type="entry name" value="Laminin"/>
    <property type="match status" value="1"/>
</dbReference>
<dbReference type="InterPro" id="IPR011042">
    <property type="entry name" value="6-blade_b-propeller_TolB-like"/>
</dbReference>
<dbReference type="InterPro" id="IPR002172">
    <property type="entry name" value="LDrepeatLR_classA_rpt"/>
</dbReference>
<evidence type="ECO:0000256" key="4">
    <source>
        <dbReference type="ARBA" id="ARBA00022692"/>
    </source>
</evidence>
<keyword evidence="2" id="KW-0245">EGF-like domain</keyword>
<comment type="subcellular location">
    <subcellularLocation>
        <location evidence="1">Membrane</location>
        <topology evidence="1">Single-pass membrane protein</topology>
    </subcellularLocation>
</comment>
<dbReference type="Gene3D" id="2.120.10.30">
    <property type="entry name" value="TolB, C-terminal domain"/>
    <property type="match status" value="2"/>
</dbReference>
<dbReference type="Pfam" id="PF00057">
    <property type="entry name" value="Ldl_recept_a"/>
    <property type="match status" value="4"/>
</dbReference>
<protein>
    <submittedName>
        <fullName evidence="14">Low-density lipoprotein receptor</fullName>
    </submittedName>
</protein>
<comment type="caution">
    <text evidence="11">Lacks conserved residue(s) required for the propagation of feature annotation.</text>
</comment>
<dbReference type="PANTHER" id="PTHR22722:SF14">
    <property type="entry name" value="MEGALIN, ISOFORM A"/>
    <property type="match status" value="1"/>
</dbReference>
<dbReference type="InterPro" id="IPR000033">
    <property type="entry name" value="LDLR_classB_rpt"/>
</dbReference>
<evidence type="ECO:0000256" key="8">
    <source>
        <dbReference type="ARBA" id="ARBA00023157"/>
    </source>
</evidence>
<feature type="disulfide bond" evidence="11">
    <location>
        <begin position="66"/>
        <end position="78"/>
    </location>
</feature>
<dbReference type="AlphaFoldDB" id="A0AAV4B5W1"/>
<accession>A0AAV4B5W1</accession>
<dbReference type="Gene3D" id="4.10.400.10">
    <property type="entry name" value="Low-density Lipoprotein Receptor"/>
    <property type="match status" value="4"/>
</dbReference>
<feature type="disulfide bond" evidence="11">
    <location>
        <begin position="19"/>
        <end position="31"/>
    </location>
</feature>
<dbReference type="GO" id="GO:0042562">
    <property type="term" value="F:hormone binding"/>
    <property type="evidence" value="ECO:0007669"/>
    <property type="project" value="TreeGrafter"/>
</dbReference>
<evidence type="ECO:0000256" key="11">
    <source>
        <dbReference type="PROSITE-ProRule" id="PRU00124"/>
    </source>
</evidence>
<feature type="disulfide bond" evidence="11">
    <location>
        <begin position="85"/>
        <end position="100"/>
    </location>
</feature>
<keyword evidence="4" id="KW-0812">Transmembrane</keyword>
<keyword evidence="14" id="KW-0449">Lipoprotein</keyword>
<dbReference type="PROSITE" id="PS50068">
    <property type="entry name" value="LDLRA_2"/>
    <property type="match status" value="4"/>
</dbReference>
<dbReference type="PANTHER" id="PTHR22722">
    <property type="entry name" value="LOW-DENSITY LIPOPROTEIN RECEPTOR-RELATED PROTEIN 2-RELATED"/>
    <property type="match status" value="1"/>
</dbReference>
<dbReference type="PROSITE" id="PS01187">
    <property type="entry name" value="EGF_CA"/>
    <property type="match status" value="1"/>
</dbReference>
<dbReference type="InterPro" id="IPR000742">
    <property type="entry name" value="EGF"/>
</dbReference>
<evidence type="ECO:0000256" key="2">
    <source>
        <dbReference type="ARBA" id="ARBA00022536"/>
    </source>
</evidence>
<reference evidence="14 15" key="1">
    <citation type="journal article" date="2021" name="Elife">
        <title>Chloroplast acquisition without the gene transfer in kleptoplastic sea slugs, Plakobranchus ocellatus.</title>
        <authorList>
            <person name="Maeda T."/>
            <person name="Takahashi S."/>
            <person name="Yoshida T."/>
            <person name="Shimamura S."/>
            <person name="Takaki Y."/>
            <person name="Nagai Y."/>
            <person name="Toyoda A."/>
            <person name="Suzuki Y."/>
            <person name="Arimoto A."/>
            <person name="Ishii H."/>
            <person name="Satoh N."/>
            <person name="Nishiyama T."/>
            <person name="Hasebe M."/>
            <person name="Maruyama T."/>
            <person name="Minagawa J."/>
            <person name="Obokata J."/>
            <person name="Shigenobu S."/>
        </authorList>
    </citation>
    <scope>NUCLEOTIDE SEQUENCE [LARGE SCALE GENOMIC DNA]</scope>
</reference>
<dbReference type="InterPro" id="IPR051221">
    <property type="entry name" value="LDLR-related"/>
</dbReference>
<keyword evidence="6" id="KW-1133">Transmembrane helix</keyword>
<comment type="caution">
    <text evidence="14">The sequence shown here is derived from an EMBL/GenBank/DDBJ whole genome shotgun (WGS) entry which is preliminary data.</text>
</comment>
<feature type="disulfide bond" evidence="11">
    <location>
        <begin position="126"/>
        <end position="141"/>
    </location>
</feature>
<feature type="disulfide bond" evidence="11">
    <location>
        <begin position="26"/>
        <end position="44"/>
    </location>
</feature>
<feature type="domain" description="EGF-like" evidence="13">
    <location>
        <begin position="252"/>
        <end position="267"/>
    </location>
</feature>
<evidence type="ECO:0000256" key="3">
    <source>
        <dbReference type="ARBA" id="ARBA00022583"/>
    </source>
</evidence>
<dbReference type="PRINTS" id="PR00261">
    <property type="entry name" value="LDLRECEPTOR"/>
</dbReference>
<dbReference type="InterPro" id="IPR036055">
    <property type="entry name" value="LDL_receptor-like_sf"/>
</dbReference>
<dbReference type="GO" id="GO:0043235">
    <property type="term" value="C:receptor complex"/>
    <property type="evidence" value="ECO:0007669"/>
    <property type="project" value="TreeGrafter"/>
</dbReference>
<dbReference type="CDD" id="cd00112">
    <property type="entry name" value="LDLa"/>
    <property type="match status" value="4"/>
</dbReference>
<evidence type="ECO:0000256" key="10">
    <source>
        <dbReference type="ARBA" id="ARBA00023180"/>
    </source>
</evidence>
<feature type="disulfide bond" evidence="11">
    <location>
        <begin position="38"/>
        <end position="53"/>
    </location>
</feature>
<name>A0AAV4B5W1_9GAST</name>
<evidence type="ECO:0000256" key="5">
    <source>
        <dbReference type="ARBA" id="ARBA00022737"/>
    </source>
</evidence>
<evidence type="ECO:0000256" key="7">
    <source>
        <dbReference type="ARBA" id="ARBA00023136"/>
    </source>
</evidence>
<keyword evidence="15" id="KW-1185">Reference proteome</keyword>